<dbReference type="OrthoDB" id="235808at2"/>
<dbReference type="KEGG" id="rul:UC8_54420"/>
<dbReference type="InterPro" id="IPR029052">
    <property type="entry name" value="Metallo-depent_PP-like"/>
</dbReference>
<sequence length="675" mass="73625" precursor="true">MRYFALTAALVCLLTGGSIANGQTPSDHAHDHDPPHAHPHGHDHSHPHGSAPFTTRQNSRVLPLAKEDDVFHFVVYGDRTGGVPEGLRVLEQAVRDTNLLDPDLVMTVGDLIQGYNTTEEWMPQMKEYKAIMDRLEMRWFPVAGNHDVYWRGQGKAPEGQHENSYEKHFGPLWYSFKHKNAGFIVLYSDEGDRATNRKGFSDGKLQTMSDEQLEFLQQALEQLQDQQHVFVFLHHPRWIGGGYTGGNWNVVHEKLKAAGNVSAVFAGHIHHMRFDGPKDGIAYYTLATTGGHLGAEIPDAGYLHHLNVVTVRPDGYRVAALPIGAVIDPTEFTEAFLGQVALARSIVPKQESNNVMLQLDGSATGQVTLRLQNPCERAVEGTLSLVAGGSWTSSLDHHHFEIQPGQQVAVPVQLRRQAGRENDVTLPRVSVELEYIGESARVRLPEAITPIAVSLAGVPADYFAGELNQCLKVSGESSAVRVDSKALEVPNGPLTLEAWVRPSEIAGHRGVVAKTESSEFALFMDEGVPQFDIHLGGRYVTAAAKKPLVANRWTHLAGVFDGQTVTLFVDGQQVASTPGKGKRRTNGLPLYVGADPSRGGQPTRSFDGLLDEVRVSSAAVYEGDFEPARRLVPDADTRLLLHLDRSVGPFVLDHSAAAGHATMGSNSALVPVPSE</sequence>
<feature type="signal peptide" evidence="4">
    <location>
        <begin position="1"/>
        <end position="20"/>
    </location>
</feature>
<dbReference type="InterPro" id="IPR006558">
    <property type="entry name" value="LamG-like"/>
</dbReference>
<accession>A0A5B9R9B6</accession>
<dbReference type="SUPFAM" id="SSF56300">
    <property type="entry name" value="Metallo-dependent phosphatases"/>
    <property type="match status" value="1"/>
</dbReference>
<evidence type="ECO:0000256" key="3">
    <source>
        <dbReference type="SAM" id="MobiDB-lite"/>
    </source>
</evidence>
<dbReference type="PANTHER" id="PTHR16509:SF1">
    <property type="entry name" value="MANGANESE-DEPENDENT ADP-RIBOSE_CDP-ALCOHOL DIPHOSPHATASE"/>
    <property type="match status" value="1"/>
</dbReference>
<dbReference type="RefSeq" id="WP_068129930.1">
    <property type="nucleotide sequence ID" value="NZ_CP042914.1"/>
</dbReference>
<feature type="compositionally biased region" description="Basic and acidic residues" evidence="3">
    <location>
        <begin position="27"/>
        <end position="46"/>
    </location>
</feature>
<proteinExistence type="predicted"/>
<evidence type="ECO:0000256" key="2">
    <source>
        <dbReference type="ARBA" id="ARBA00023157"/>
    </source>
</evidence>
<dbReference type="SMART" id="SM00560">
    <property type="entry name" value="LamGL"/>
    <property type="match status" value="1"/>
</dbReference>
<keyword evidence="2" id="KW-1015">Disulfide bond</keyword>
<dbReference type="Pfam" id="PF00149">
    <property type="entry name" value="Metallophos"/>
    <property type="match status" value="1"/>
</dbReference>
<feature type="region of interest" description="Disordered" evidence="3">
    <location>
        <begin position="23"/>
        <end position="57"/>
    </location>
</feature>
<evidence type="ECO:0000313" key="7">
    <source>
        <dbReference type="Proteomes" id="UP000325286"/>
    </source>
</evidence>
<evidence type="ECO:0000313" key="6">
    <source>
        <dbReference type="EMBL" id="QEG43393.1"/>
    </source>
</evidence>
<dbReference type="Gene3D" id="3.60.21.10">
    <property type="match status" value="1"/>
</dbReference>
<dbReference type="InterPro" id="IPR001791">
    <property type="entry name" value="Laminin_G"/>
</dbReference>
<dbReference type="InterPro" id="IPR013320">
    <property type="entry name" value="ConA-like_dom_sf"/>
</dbReference>
<organism evidence="6 7">
    <name type="scientific">Roseimaritima ulvae</name>
    <dbReference type="NCBI Taxonomy" id="980254"/>
    <lineage>
        <taxon>Bacteria</taxon>
        <taxon>Pseudomonadati</taxon>
        <taxon>Planctomycetota</taxon>
        <taxon>Planctomycetia</taxon>
        <taxon>Pirellulales</taxon>
        <taxon>Pirellulaceae</taxon>
        <taxon>Roseimaritima</taxon>
    </lineage>
</organism>
<keyword evidence="7" id="KW-1185">Reference proteome</keyword>
<dbReference type="SUPFAM" id="SSF49899">
    <property type="entry name" value="Concanavalin A-like lectins/glucanases"/>
    <property type="match status" value="1"/>
</dbReference>
<evidence type="ECO:0000256" key="4">
    <source>
        <dbReference type="SAM" id="SignalP"/>
    </source>
</evidence>
<dbReference type="CDD" id="cd00110">
    <property type="entry name" value="LamG"/>
    <property type="match status" value="1"/>
</dbReference>
<dbReference type="PANTHER" id="PTHR16509">
    <property type="match status" value="1"/>
</dbReference>
<gene>
    <name evidence="6" type="ORF">UC8_54420</name>
</gene>
<dbReference type="Proteomes" id="UP000325286">
    <property type="component" value="Chromosome"/>
</dbReference>
<keyword evidence="1 4" id="KW-0732">Signal</keyword>
<protein>
    <submittedName>
        <fullName evidence="6">Laminin G domain protein</fullName>
    </submittedName>
</protein>
<evidence type="ECO:0000256" key="1">
    <source>
        <dbReference type="ARBA" id="ARBA00022729"/>
    </source>
</evidence>
<dbReference type="GO" id="GO:0016787">
    <property type="term" value="F:hydrolase activity"/>
    <property type="evidence" value="ECO:0007669"/>
    <property type="project" value="InterPro"/>
</dbReference>
<evidence type="ECO:0000259" key="5">
    <source>
        <dbReference type="SMART" id="SM00560"/>
    </source>
</evidence>
<dbReference type="Pfam" id="PF13385">
    <property type="entry name" value="Laminin_G_3"/>
    <property type="match status" value="1"/>
</dbReference>
<feature type="chain" id="PRO_5023076329" evidence="4">
    <location>
        <begin position="21"/>
        <end position="675"/>
    </location>
</feature>
<dbReference type="InterPro" id="IPR004843">
    <property type="entry name" value="Calcineurin-like_PHP"/>
</dbReference>
<dbReference type="AlphaFoldDB" id="A0A5B9R9B6"/>
<dbReference type="EMBL" id="CP042914">
    <property type="protein sequence ID" value="QEG43393.1"/>
    <property type="molecule type" value="Genomic_DNA"/>
</dbReference>
<reference evidence="6 7" key="1">
    <citation type="submission" date="2019-08" db="EMBL/GenBank/DDBJ databases">
        <title>Deep-cultivation of Planctomycetes and their phenomic and genomic characterization uncovers novel biology.</title>
        <authorList>
            <person name="Wiegand S."/>
            <person name="Jogler M."/>
            <person name="Boedeker C."/>
            <person name="Pinto D."/>
            <person name="Vollmers J."/>
            <person name="Rivas-Marin E."/>
            <person name="Kohn T."/>
            <person name="Peeters S.H."/>
            <person name="Heuer A."/>
            <person name="Rast P."/>
            <person name="Oberbeckmann S."/>
            <person name="Bunk B."/>
            <person name="Jeske O."/>
            <person name="Meyerdierks A."/>
            <person name="Storesund J.E."/>
            <person name="Kallscheuer N."/>
            <person name="Luecker S."/>
            <person name="Lage O.M."/>
            <person name="Pohl T."/>
            <person name="Merkel B.J."/>
            <person name="Hornburger P."/>
            <person name="Mueller R.-W."/>
            <person name="Bruemmer F."/>
            <person name="Labrenz M."/>
            <person name="Spormann A.M."/>
            <person name="Op den Camp H."/>
            <person name="Overmann J."/>
            <person name="Amann R."/>
            <person name="Jetten M.S.M."/>
            <person name="Mascher T."/>
            <person name="Medema M.H."/>
            <person name="Devos D.P."/>
            <person name="Kaster A.-K."/>
            <person name="Ovreas L."/>
            <person name="Rohde M."/>
            <person name="Galperin M.Y."/>
            <person name="Jogler C."/>
        </authorList>
    </citation>
    <scope>NUCLEOTIDE SEQUENCE [LARGE SCALE GENOMIC DNA]</scope>
    <source>
        <strain evidence="6 7">UC8</strain>
    </source>
</reference>
<dbReference type="Gene3D" id="2.60.120.200">
    <property type="match status" value="1"/>
</dbReference>
<name>A0A5B9R9B6_9BACT</name>
<feature type="domain" description="LamG-like jellyroll fold" evidence="5">
    <location>
        <begin position="492"/>
        <end position="623"/>
    </location>
</feature>